<dbReference type="EMBL" id="JBHSPT010000104">
    <property type="protein sequence ID" value="MFC6059995.1"/>
    <property type="molecule type" value="Genomic_DNA"/>
</dbReference>
<comment type="similarity">
    <text evidence="1">Belongs to the 'phage' integrase family.</text>
</comment>
<dbReference type="Pfam" id="PF00589">
    <property type="entry name" value="Phage_integrase"/>
    <property type="match status" value="1"/>
</dbReference>
<proteinExistence type="inferred from homology"/>
<dbReference type="Gene3D" id="1.10.443.10">
    <property type="entry name" value="Intergrase catalytic core"/>
    <property type="match status" value="1"/>
</dbReference>
<dbReference type="PANTHER" id="PTHR30349:SF64">
    <property type="entry name" value="PROPHAGE INTEGRASE INTD-RELATED"/>
    <property type="match status" value="1"/>
</dbReference>
<dbReference type="InterPro" id="IPR010998">
    <property type="entry name" value="Integrase_recombinase_N"/>
</dbReference>
<feature type="domain" description="Tyr recombinase" evidence="4">
    <location>
        <begin position="177"/>
        <end position="367"/>
    </location>
</feature>
<reference evidence="6" key="1">
    <citation type="journal article" date="2019" name="Int. J. Syst. Evol. Microbiol.">
        <title>The Global Catalogue of Microorganisms (GCM) 10K type strain sequencing project: providing services to taxonomists for standard genome sequencing and annotation.</title>
        <authorList>
            <consortium name="The Broad Institute Genomics Platform"/>
            <consortium name="The Broad Institute Genome Sequencing Center for Infectious Disease"/>
            <person name="Wu L."/>
            <person name="Ma J."/>
        </authorList>
    </citation>
    <scope>NUCLEOTIDE SEQUENCE [LARGE SCALE GENOMIC DNA]</scope>
    <source>
        <strain evidence="6">JCM 12763</strain>
    </source>
</reference>
<dbReference type="SUPFAM" id="SSF56349">
    <property type="entry name" value="DNA breaking-rejoining enzymes"/>
    <property type="match status" value="1"/>
</dbReference>
<evidence type="ECO:0000256" key="2">
    <source>
        <dbReference type="ARBA" id="ARBA00023125"/>
    </source>
</evidence>
<evidence type="ECO:0000313" key="6">
    <source>
        <dbReference type="Proteomes" id="UP001596242"/>
    </source>
</evidence>
<dbReference type="RefSeq" id="WP_386405279.1">
    <property type="nucleotide sequence ID" value="NZ_JBHSPT010000104.1"/>
</dbReference>
<evidence type="ECO:0000256" key="1">
    <source>
        <dbReference type="ARBA" id="ARBA00008857"/>
    </source>
</evidence>
<gene>
    <name evidence="5" type="ORF">ACFP50_32745</name>
</gene>
<evidence type="ECO:0000256" key="3">
    <source>
        <dbReference type="ARBA" id="ARBA00023172"/>
    </source>
</evidence>
<protein>
    <submittedName>
        <fullName evidence="5">Tyrosine-type recombinase/integrase</fullName>
    </submittedName>
</protein>
<keyword evidence="3" id="KW-0233">DNA recombination</keyword>
<dbReference type="Proteomes" id="UP001596242">
    <property type="component" value="Unassembled WGS sequence"/>
</dbReference>
<dbReference type="InterPro" id="IPR050090">
    <property type="entry name" value="Tyrosine_recombinase_XerCD"/>
</dbReference>
<dbReference type="InterPro" id="IPR011010">
    <property type="entry name" value="DNA_brk_join_enz"/>
</dbReference>
<dbReference type="InterPro" id="IPR002104">
    <property type="entry name" value="Integrase_catalytic"/>
</dbReference>
<dbReference type="InterPro" id="IPR013762">
    <property type="entry name" value="Integrase-like_cat_sf"/>
</dbReference>
<keyword evidence="6" id="KW-1185">Reference proteome</keyword>
<evidence type="ECO:0000259" key="4">
    <source>
        <dbReference type="PROSITE" id="PS51898"/>
    </source>
</evidence>
<dbReference type="PROSITE" id="PS51898">
    <property type="entry name" value="TYR_RECOMBINASE"/>
    <property type="match status" value="1"/>
</dbReference>
<evidence type="ECO:0000313" key="5">
    <source>
        <dbReference type="EMBL" id="MFC6059995.1"/>
    </source>
</evidence>
<keyword evidence="2" id="KW-0238">DNA-binding</keyword>
<dbReference type="Gene3D" id="1.10.150.130">
    <property type="match status" value="1"/>
</dbReference>
<comment type="caution">
    <text evidence="5">The sequence shown here is derived from an EMBL/GenBank/DDBJ whole genome shotgun (WGS) entry which is preliminary data.</text>
</comment>
<dbReference type="PANTHER" id="PTHR30349">
    <property type="entry name" value="PHAGE INTEGRASE-RELATED"/>
    <property type="match status" value="1"/>
</dbReference>
<organism evidence="5 6">
    <name type="scientific">Streptomyces pratens</name>
    <dbReference type="NCBI Taxonomy" id="887456"/>
    <lineage>
        <taxon>Bacteria</taxon>
        <taxon>Bacillati</taxon>
        <taxon>Actinomycetota</taxon>
        <taxon>Actinomycetes</taxon>
        <taxon>Kitasatosporales</taxon>
        <taxon>Streptomycetaceae</taxon>
        <taxon>Streptomyces</taxon>
    </lineage>
</organism>
<accession>A0ABW1M887</accession>
<name>A0ABW1M887_9ACTN</name>
<sequence>MGSFFKECEHPRSRWSKCPHPYKIRYRSAAGKQVKESGFATQDKAIARLTEVYNAKKAAPRGQARAERVARYGAMRFEEYAAQWKAGQRDLGPASVVHLESLLSIHLLPLLGSRRMSTFDHKVVEAFILSMERNGVGLAAQANAFDKLKAILLDAHRLGLFDDNPVSGVKPPQYDPKRVVIPSLEQLRRIRTAGDDSFLLVADLMSGCGMRNGEAFAVNLNNIVADDVYRITEQVNRTTCQYERLKHRKPGEYRDVPLPARVRQTIAWYADKHGTVDGYLLRHPGDPSRTFPHYHIANQWQRIKKAGEIDIPDGMVIYSLRHFFASNCLTHGIPITDVAEWMGHKTIEVTFKIYRHLMPGSISKAAKILNSDLDSVGDLGVSRCGSKIDGHAR</sequence>